<feature type="domain" description="PPM-type phosphatase" evidence="10">
    <location>
        <begin position="36"/>
        <end position="357"/>
    </location>
</feature>
<keyword evidence="5 9" id="KW-0378">Hydrolase</keyword>
<dbReference type="Proteomes" id="UP000824890">
    <property type="component" value="Unassembled WGS sequence"/>
</dbReference>
<proteinExistence type="inferred from homology"/>
<keyword evidence="8" id="KW-0464">Manganese</keyword>
<comment type="cofactor">
    <cofactor evidence="2">
        <name>Mg(2+)</name>
        <dbReference type="ChEBI" id="CHEBI:18420"/>
    </cofactor>
</comment>
<evidence type="ECO:0000256" key="6">
    <source>
        <dbReference type="ARBA" id="ARBA00022842"/>
    </source>
</evidence>
<dbReference type="InterPro" id="IPR001932">
    <property type="entry name" value="PPM-type_phosphatase-like_dom"/>
</dbReference>
<keyword evidence="4" id="KW-0479">Metal-binding</keyword>
<organism evidence="11 12">
    <name type="scientific">Brassica napus</name>
    <name type="common">Rape</name>
    <dbReference type="NCBI Taxonomy" id="3708"/>
    <lineage>
        <taxon>Eukaryota</taxon>
        <taxon>Viridiplantae</taxon>
        <taxon>Streptophyta</taxon>
        <taxon>Embryophyta</taxon>
        <taxon>Tracheophyta</taxon>
        <taxon>Spermatophyta</taxon>
        <taxon>Magnoliopsida</taxon>
        <taxon>eudicotyledons</taxon>
        <taxon>Gunneridae</taxon>
        <taxon>Pentapetalae</taxon>
        <taxon>rosids</taxon>
        <taxon>malvids</taxon>
        <taxon>Brassicales</taxon>
        <taxon>Brassicaceae</taxon>
        <taxon>Brassiceae</taxon>
        <taxon>Brassica</taxon>
    </lineage>
</organism>
<protein>
    <recommendedName>
        <fullName evidence="3">protein-serine/threonine phosphatase</fullName>
        <ecNumber evidence="3">3.1.3.16</ecNumber>
    </recommendedName>
</protein>
<dbReference type="EMBL" id="JAGKQM010000017">
    <property type="protein sequence ID" value="KAH0871604.1"/>
    <property type="molecule type" value="Genomic_DNA"/>
</dbReference>
<dbReference type="InterPro" id="IPR000222">
    <property type="entry name" value="PP2C_BS"/>
</dbReference>
<dbReference type="InterPro" id="IPR036457">
    <property type="entry name" value="PPM-type-like_dom_sf"/>
</dbReference>
<keyword evidence="7 9" id="KW-0904">Protein phosphatase</keyword>
<evidence type="ECO:0000256" key="9">
    <source>
        <dbReference type="RuleBase" id="RU003465"/>
    </source>
</evidence>
<keyword evidence="12" id="KW-1185">Reference proteome</keyword>
<comment type="caution">
    <text evidence="11">The sequence shown here is derived from an EMBL/GenBank/DDBJ whole genome shotgun (WGS) entry which is preliminary data.</text>
</comment>
<comment type="similarity">
    <text evidence="9">Belongs to the PP2C family.</text>
</comment>
<accession>A0ABQ7YUJ3</accession>
<evidence type="ECO:0000313" key="12">
    <source>
        <dbReference type="Proteomes" id="UP000824890"/>
    </source>
</evidence>
<evidence type="ECO:0000256" key="2">
    <source>
        <dbReference type="ARBA" id="ARBA00001946"/>
    </source>
</evidence>
<dbReference type="SMART" id="SM00332">
    <property type="entry name" value="PP2Cc"/>
    <property type="match status" value="1"/>
</dbReference>
<dbReference type="PROSITE" id="PS01032">
    <property type="entry name" value="PPM_1"/>
    <property type="match status" value="1"/>
</dbReference>
<reference evidence="11 12" key="1">
    <citation type="submission" date="2021-05" db="EMBL/GenBank/DDBJ databases">
        <title>Genome Assembly of Synthetic Allotetraploid Brassica napus Reveals Homoeologous Exchanges between Subgenomes.</title>
        <authorList>
            <person name="Davis J.T."/>
        </authorList>
    </citation>
    <scope>NUCLEOTIDE SEQUENCE [LARGE SCALE GENOMIC DNA]</scope>
    <source>
        <strain evidence="12">cv. Da-Ae</strain>
        <tissue evidence="11">Seedling</tissue>
    </source>
</reference>
<evidence type="ECO:0000259" key="10">
    <source>
        <dbReference type="PROSITE" id="PS51746"/>
    </source>
</evidence>
<evidence type="ECO:0000313" key="11">
    <source>
        <dbReference type="EMBL" id="KAH0871604.1"/>
    </source>
</evidence>
<dbReference type="PANTHER" id="PTHR47992">
    <property type="entry name" value="PROTEIN PHOSPHATASE"/>
    <property type="match status" value="1"/>
</dbReference>
<name>A0ABQ7YUJ3_BRANA</name>
<evidence type="ECO:0000256" key="7">
    <source>
        <dbReference type="ARBA" id="ARBA00022912"/>
    </source>
</evidence>
<evidence type="ECO:0000256" key="3">
    <source>
        <dbReference type="ARBA" id="ARBA00013081"/>
    </source>
</evidence>
<dbReference type="SUPFAM" id="SSF81606">
    <property type="entry name" value="PP2C-like"/>
    <property type="match status" value="1"/>
</dbReference>
<dbReference type="Gene3D" id="3.60.40.10">
    <property type="entry name" value="PPM-type phosphatase domain"/>
    <property type="match status" value="1"/>
</dbReference>
<dbReference type="CDD" id="cd00143">
    <property type="entry name" value="PP2Cc"/>
    <property type="match status" value="1"/>
</dbReference>
<sequence length="397" mass="44598">MLRALVRPLERWCPGTRANGDALLWQSELRPHAGGEYSIAVVQANSRLEDQSQVFTSSSATYVGVYDGHGGPEASRFVNRHLFPYIHKFAKEEGGISPDVIKRAFKETEEDFCHMVQRSLPLKPQMATVGTCCLFGAISNGTLYVANLGDSRAVLGRVVSGVAVAERLSTDHNVAVEEVRKEVKALNPDDSQIVMYIRGVWRIKGIIQGLLQRFFPSVVRALHDNEEICFVVSRSIGDVYLKKPEFYRDPVFQQHGNPIPLRRPAMTAEPSIIVRKLKPQDLFLIFASDGLWEHLSDEAAVEIVLKHPRAGIARRLVRAALEEAAKKREMRYGDMKTIARGVRRHFHDDVSVVVVYLDQHKPKNGKLIQQGGITAPPDIYSLRSDEAKQRQLLNVLY</sequence>
<dbReference type="InterPro" id="IPR015655">
    <property type="entry name" value="PP2C"/>
</dbReference>
<evidence type="ECO:0000256" key="4">
    <source>
        <dbReference type="ARBA" id="ARBA00022723"/>
    </source>
</evidence>
<dbReference type="Pfam" id="PF00481">
    <property type="entry name" value="PP2C"/>
    <property type="match status" value="1"/>
</dbReference>
<comment type="cofactor">
    <cofactor evidence="1">
        <name>Mn(2+)</name>
        <dbReference type="ChEBI" id="CHEBI:29035"/>
    </cofactor>
</comment>
<dbReference type="PROSITE" id="PS51746">
    <property type="entry name" value="PPM_2"/>
    <property type="match status" value="1"/>
</dbReference>
<evidence type="ECO:0000256" key="5">
    <source>
        <dbReference type="ARBA" id="ARBA00022801"/>
    </source>
</evidence>
<keyword evidence="6" id="KW-0460">Magnesium</keyword>
<evidence type="ECO:0000256" key="1">
    <source>
        <dbReference type="ARBA" id="ARBA00001936"/>
    </source>
</evidence>
<evidence type="ECO:0000256" key="8">
    <source>
        <dbReference type="ARBA" id="ARBA00023211"/>
    </source>
</evidence>
<dbReference type="EC" id="3.1.3.16" evidence="3"/>
<gene>
    <name evidence="11" type="ORF">HID58_078626</name>
</gene>